<protein>
    <submittedName>
        <fullName evidence="1">Uncharacterized protein</fullName>
    </submittedName>
</protein>
<comment type="caution">
    <text evidence="1">The sequence shown here is derived from an EMBL/GenBank/DDBJ whole genome shotgun (WGS) entry which is preliminary data.</text>
</comment>
<evidence type="ECO:0000313" key="2">
    <source>
        <dbReference type="Proteomes" id="UP000253420"/>
    </source>
</evidence>
<dbReference type="RefSeq" id="WP_114438922.1">
    <property type="nucleotide sequence ID" value="NZ_QOZG01000001.1"/>
</dbReference>
<dbReference type="Proteomes" id="UP000253420">
    <property type="component" value="Unassembled WGS sequence"/>
</dbReference>
<dbReference type="EMBL" id="QOZG01000001">
    <property type="protein sequence ID" value="RCS25831.1"/>
    <property type="molecule type" value="Genomic_DNA"/>
</dbReference>
<sequence length="110" mass="12058">MNRQALLIAQNLESHDVKALRILVKKAMGSFEPLGSMSGLGQTMVSRFIDRGLAEMGLANAYTGETGYRATALGRAVYTALDLRKPNSRPKIRMLEPRINALPSKIGRKS</sequence>
<dbReference type="AlphaFoldDB" id="A0A368K9B5"/>
<gene>
    <name evidence="1" type="ORF">DUT91_03470</name>
</gene>
<proteinExistence type="predicted"/>
<name>A0A368K9B5_9HYPH</name>
<organism evidence="1 2">
    <name type="scientific">Phyllobacterium salinisoli</name>
    <dbReference type="NCBI Taxonomy" id="1899321"/>
    <lineage>
        <taxon>Bacteria</taxon>
        <taxon>Pseudomonadati</taxon>
        <taxon>Pseudomonadota</taxon>
        <taxon>Alphaproteobacteria</taxon>
        <taxon>Hyphomicrobiales</taxon>
        <taxon>Phyllobacteriaceae</taxon>
        <taxon>Phyllobacterium</taxon>
    </lineage>
</organism>
<accession>A0A368K9B5</accession>
<evidence type="ECO:0000313" key="1">
    <source>
        <dbReference type="EMBL" id="RCS25831.1"/>
    </source>
</evidence>
<reference evidence="1 2" key="1">
    <citation type="submission" date="2018-07" db="EMBL/GenBank/DDBJ databases">
        <title>The draft genome of Phyllobacterium salinisoli.</title>
        <authorList>
            <person name="Liu L."/>
            <person name="Li L."/>
            <person name="Zhang X."/>
            <person name="Liang L."/>
        </authorList>
    </citation>
    <scope>NUCLEOTIDE SEQUENCE [LARGE SCALE GENOMIC DNA]</scope>
    <source>
        <strain evidence="1 2">LLAN61</strain>
    </source>
</reference>
<keyword evidence="2" id="KW-1185">Reference proteome</keyword>